<accession>A0ABV4ZUE0</accession>
<dbReference type="Pfam" id="PF24623">
    <property type="entry name" value="Phage_zn_bind_8"/>
    <property type="match status" value="1"/>
</dbReference>
<evidence type="ECO:0000256" key="1">
    <source>
        <dbReference type="SAM" id="MobiDB-lite"/>
    </source>
</evidence>
<organism evidence="3 4">
    <name type="scientific">Streptomyces carpaticus</name>
    <dbReference type="NCBI Taxonomy" id="285558"/>
    <lineage>
        <taxon>Bacteria</taxon>
        <taxon>Bacillati</taxon>
        <taxon>Actinomycetota</taxon>
        <taxon>Actinomycetes</taxon>
        <taxon>Kitasatosporales</taxon>
        <taxon>Streptomycetaceae</taxon>
        <taxon>Streptomyces</taxon>
    </lineage>
</organism>
<feature type="region of interest" description="Disordered" evidence="1">
    <location>
        <begin position="388"/>
        <end position="412"/>
    </location>
</feature>
<sequence>MGWICEPDDGTDLYDHEGYPVAVDAAGTELPPIQVRVGDGGTLPNPSWYLYDGRDGRPLAAAVVAGCECGWRSATQHPIQWDDHEATDGAEYGAGPWLTWSQLHIRPLLGSALPAALTDAMAAVRQQLQEVATARPLAALGAVRELEATAGHAARHAAGAAREQGASWADIGRELGTTRQAAHQRLARHLPARWVEDASLPAPDGHTWQRPATGDCPNCPCHTARVCEGMLWATAQRPANADGTPYTRPCPCEQAAPAPEPREVTLTLGGVTRTVKALYHHHGPGRGQLRTTGCQFAQARPGEPARAGDMILSPAADDADPAAIAIDDTGARWEPVLTLVTGTAITGWWDEQQPAAGGPDLSELPERHRAALTVACPACGSAPGELCTSHSGTRVRRSDVHQARTKVHQEAR</sequence>
<dbReference type="RefSeq" id="WP_375066334.1">
    <property type="nucleotide sequence ID" value="NZ_JBHGBT010000046.1"/>
</dbReference>
<dbReference type="InterPro" id="IPR056911">
    <property type="entry name" value="Phage_Znf_bind_put"/>
</dbReference>
<dbReference type="EMBL" id="JBHGBT010000046">
    <property type="protein sequence ID" value="MFB4197746.1"/>
    <property type="molecule type" value="Genomic_DNA"/>
</dbReference>
<evidence type="ECO:0000259" key="2">
    <source>
        <dbReference type="Pfam" id="PF24623"/>
    </source>
</evidence>
<gene>
    <name evidence="3" type="ORF">ACE11A_25755</name>
</gene>
<keyword evidence="4" id="KW-1185">Reference proteome</keyword>
<feature type="compositionally biased region" description="Basic and acidic residues" evidence="1">
    <location>
        <begin position="396"/>
        <end position="412"/>
    </location>
</feature>
<evidence type="ECO:0000313" key="4">
    <source>
        <dbReference type="Proteomes" id="UP001577267"/>
    </source>
</evidence>
<reference evidence="3 4" key="1">
    <citation type="submission" date="2024-09" db="EMBL/GenBank/DDBJ databases">
        <title>Draft genome sequence of multifaceted antimicrobials producing Streptomyces sp. strain FH1.</title>
        <authorList>
            <person name="Hassan F."/>
            <person name="Ali H."/>
            <person name="Hassan N."/>
            <person name="Nawaz A."/>
        </authorList>
    </citation>
    <scope>NUCLEOTIDE SEQUENCE [LARGE SCALE GENOMIC DNA]</scope>
    <source>
        <strain evidence="3 4">FH1</strain>
    </source>
</reference>
<dbReference type="Proteomes" id="UP001577267">
    <property type="component" value="Unassembled WGS sequence"/>
</dbReference>
<evidence type="ECO:0000313" key="3">
    <source>
        <dbReference type="EMBL" id="MFB4197746.1"/>
    </source>
</evidence>
<protein>
    <recommendedName>
        <fullName evidence="2">DNA-binding phage zinc finger domain-containing protein</fullName>
    </recommendedName>
</protein>
<proteinExistence type="predicted"/>
<feature type="domain" description="DNA-binding phage zinc finger" evidence="2">
    <location>
        <begin position="366"/>
        <end position="407"/>
    </location>
</feature>
<name>A0ABV4ZUE0_9ACTN</name>
<comment type="caution">
    <text evidence="3">The sequence shown here is derived from an EMBL/GenBank/DDBJ whole genome shotgun (WGS) entry which is preliminary data.</text>
</comment>